<dbReference type="Pfam" id="PF10096">
    <property type="entry name" value="DUF2334"/>
    <property type="match status" value="1"/>
</dbReference>
<dbReference type="Proteomes" id="UP001243717">
    <property type="component" value="Unassembled WGS sequence"/>
</dbReference>
<dbReference type="SUPFAM" id="SSF88713">
    <property type="entry name" value="Glycoside hydrolase/deacetylase"/>
    <property type="match status" value="1"/>
</dbReference>
<accession>A0ABU1AIN2</accession>
<proteinExistence type="predicted"/>
<keyword evidence="2" id="KW-1185">Reference proteome</keyword>
<dbReference type="InterPro" id="IPR018763">
    <property type="entry name" value="DUF2334"/>
</dbReference>
<dbReference type="InterPro" id="IPR011330">
    <property type="entry name" value="Glyco_hydro/deAcase_b/a-brl"/>
</dbReference>
<protein>
    <submittedName>
        <fullName evidence="1">DUF2334 domain-containing protein</fullName>
    </submittedName>
</protein>
<dbReference type="Gene3D" id="3.20.20.370">
    <property type="entry name" value="Glycoside hydrolase/deacetylase"/>
    <property type="match status" value="1"/>
</dbReference>
<evidence type="ECO:0000313" key="2">
    <source>
        <dbReference type="Proteomes" id="UP001243717"/>
    </source>
</evidence>
<name>A0ABU1AIN2_9BACT</name>
<gene>
    <name evidence="1" type="ORF">QEH59_09610</name>
</gene>
<dbReference type="EMBL" id="JARXIC010000013">
    <property type="protein sequence ID" value="MDQ8194682.1"/>
    <property type="molecule type" value="Genomic_DNA"/>
</dbReference>
<reference evidence="1 2" key="1">
    <citation type="submission" date="2023-04" db="EMBL/GenBank/DDBJ databases">
        <title>A novel bacteria isolated from coastal sediment.</title>
        <authorList>
            <person name="Liu X.-J."/>
            <person name="Du Z.-J."/>
        </authorList>
    </citation>
    <scope>NUCLEOTIDE SEQUENCE [LARGE SCALE GENOMIC DNA]</scope>
    <source>
        <strain evidence="1 2">SDUM461004</strain>
    </source>
</reference>
<dbReference type="RefSeq" id="WP_308985149.1">
    <property type="nucleotide sequence ID" value="NZ_JARXIC010000013.1"/>
</dbReference>
<sequence length="248" mass="28193">MSTVTTMYHARGATGAPMIVIKADDLLYRSDGTIFGSGWNRFIEIAAELDIKISVGIICKSLANGEPEYFDRIRALHNSGQIEFWNHGFTHARNKETGESEFSGPDFETQLDTIARGQALALEKLGFAFRAFGSPFNANDANTTRAMREHPELISWLYGPKNANLLPGQIILGRVVNLEHPVHHPNFEAFKRGFLKNPNHPYYVLQAHPNSWDYVRFEEFEKIVNFLKERGAEFITPTELVRRLRAEK</sequence>
<comment type="caution">
    <text evidence="1">The sequence shown here is derived from an EMBL/GenBank/DDBJ whole genome shotgun (WGS) entry which is preliminary data.</text>
</comment>
<organism evidence="1 2">
    <name type="scientific">Thalassobacterium sedimentorum</name>
    <dbReference type="NCBI Taxonomy" id="3041258"/>
    <lineage>
        <taxon>Bacteria</taxon>
        <taxon>Pseudomonadati</taxon>
        <taxon>Verrucomicrobiota</taxon>
        <taxon>Opitutia</taxon>
        <taxon>Puniceicoccales</taxon>
        <taxon>Coraliomargaritaceae</taxon>
        <taxon>Thalassobacterium</taxon>
    </lineage>
</organism>
<evidence type="ECO:0000313" key="1">
    <source>
        <dbReference type="EMBL" id="MDQ8194682.1"/>
    </source>
</evidence>